<name>A0ABP5URF4_9ACTN</name>
<dbReference type="EMBL" id="BAAARV010000094">
    <property type="protein sequence ID" value="GAA2383841.1"/>
    <property type="molecule type" value="Genomic_DNA"/>
</dbReference>
<keyword evidence="3" id="KW-1185">Reference proteome</keyword>
<comment type="caution">
    <text evidence="2">The sequence shown here is derived from an EMBL/GenBank/DDBJ whole genome shotgun (WGS) entry which is preliminary data.</text>
</comment>
<protein>
    <submittedName>
        <fullName evidence="2">Uncharacterized protein</fullName>
    </submittedName>
</protein>
<dbReference type="Proteomes" id="UP001501444">
    <property type="component" value="Unassembled WGS sequence"/>
</dbReference>
<reference evidence="3" key="1">
    <citation type="journal article" date="2019" name="Int. J. Syst. Evol. Microbiol.">
        <title>The Global Catalogue of Microorganisms (GCM) 10K type strain sequencing project: providing services to taxonomists for standard genome sequencing and annotation.</title>
        <authorList>
            <consortium name="The Broad Institute Genomics Platform"/>
            <consortium name="The Broad Institute Genome Sequencing Center for Infectious Disease"/>
            <person name="Wu L."/>
            <person name="Ma J."/>
        </authorList>
    </citation>
    <scope>NUCLEOTIDE SEQUENCE [LARGE SCALE GENOMIC DNA]</scope>
    <source>
        <strain evidence="3">JCM 3272</strain>
    </source>
</reference>
<dbReference type="RefSeq" id="WP_344619107.1">
    <property type="nucleotide sequence ID" value="NZ_BAAARV010000094.1"/>
</dbReference>
<gene>
    <name evidence="2" type="ORF">GCM10010170_092920</name>
</gene>
<organism evidence="2 3">
    <name type="scientific">Dactylosporangium salmoneum</name>
    <dbReference type="NCBI Taxonomy" id="53361"/>
    <lineage>
        <taxon>Bacteria</taxon>
        <taxon>Bacillati</taxon>
        <taxon>Actinomycetota</taxon>
        <taxon>Actinomycetes</taxon>
        <taxon>Micromonosporales</taxon>
        <taxon>Micromonosporaceae</taxon>
        <taxon>Dactylosporangium</taxon>
    </lineage>
</organism>
<evidence type="ECO:0000313" key="3">
    <source>
        <dbReference type="Proteomes" id="UP001501444"/>
    </source>
</evidence>
<accession>A0ABP5URF4</accession>
<evidence type="ECO:0000256" key="1">
    <source>
        <dbReference type="SAM" id="MobiDB-lite"/>
    </source>
</evidence>
<evidence type="ECO:0000313" key="2">
    <source>
        <dbReference type="EMBL" id="GAA2383841.1"/>
    </source>
</evidence>
<proteinExistence type="predicted"/>
<feature type="region of interest" description="Disordered" evidence="1">
    <location>
        <begin position="132"/>
        <end position="172"/>
    </location>
</feature>
<sequence length="172" mass="18349">MDLAAALGAHLDRLSFADRGTDEVTELLIEAVAGWAREQGWRAYRRAASVVPLPPPYDRQFSVVDVGIARPGAAPVVVEVDHADRRRTLDKLVAEAAAGRVALWVRWGAGRMSPPPEPVRLVAFPVISRRGPSGGRVHSHAPGADRPAPEHSEAAGEYIPEAMNLEDGQGGG</sequence>